<name>H9BWN8_9BACT</name>
<dbReference type="Gene3D" id="3.40.50.450">
    <property type="match status" value="1"/>
</dbReference>
<dbReference type="InterPro" id="IPR041164">
    <property type="entry name" value="LDcluster4"/>
</dbReference>
<dbReference type="GO" id="GO:0005829">
    <property type="term" value="C:cytosol"/>
    <property type="evidence" value="ECO:0007669"/>
    <property type="project" value="TreeGrafter"/>
</dbReference>
<dbReference type="InterPro" id="IPR052341">
    <property type="entry name" value="LOG_family_nucleotidases"/>
</dbReference>
<dbReference type="AlphaFoldDB" id="H9BWN8"/>
<dbReference type="PANTHER" id="PTHR43393">
    <property type="entry name" value="CYTOKININ RIBOSIDE 5'-MONOPHOSPHATE PHOSPHORIBOHYDROLASE"/>
    <property type="match status" value="1"/>
</dbReference>
<reference evidence="1" key="1">
    <citation type="submission" date="2011-11" db="EMBL/GenBank/DDBJ databases">
        <title>Construction and analysis of a metagenome of deep-sea sediment.</title>
        <authorList>
            <person name="Huo Y.-Y."/>
            <person name="Cheng H."/>
            <person name="Wu M."/>
        </authorList>
    </citation>
    <scope>NUCLEOTIDE SEQUENCE</scope>
</reference>
<dbReference type="EMBL" id="JQ085818">
    <property type="protein sequence ID" value="AFD03210.1"/>
    <property type="molecule type" value="Genomic_DNA"/>
</dbReference>
<evidence type="ECO:0000313" key="1">
    <source>
        <dbReference type="EMBL" id="AFD03210.1"/>
    </source>
</evidence>
<dbReference type="Pfam" id="PF18306">
    <property type="entry name" value="LDcluster4"/>
    <property type="match status" value="1"/>
</dbReference>
<proteinExistence type="predicted"/>
<sequence>MLTLLPSKAVPMMTSDKVIAVFGSSRLESHDPEYERIRELGRQLARKGFVICNGGYGGAMEASSRGAKEEGGRTIGVTIAGTACNEWTDREEKQDSWKERLFTLINMAHGYVLCRGGTGTLVEFSCIWEMMQKRIIPPKPAVIFDVYWEKVMEILKNSPEIKNTSYFYHESDPVKVSQVFVEKLM</sequence>
<dbReference type="PANTHER" id="PTHR43393:SF3">
    <property type="entry name" value="LYSINE DECARBOXYLASE-LIKE PROTEIN"/>
    <property type="match status" value="1"/>
</dbReference>
<dbReference type="SUPFAM" id="SSF102405">
    <property type="entry name" value="MCP/YpsA-like"/>
    <property type="match status" value="1"/>
</dbReference>
<accession>H9BWN8</accession>
<organism evidence="1">
    <name type="scientific">uncultured bacterium W4-21b</name>
    <dbReference type="NCBI Taxonomy" id="1130993"/>
    <lineage>
        <taxon>Bacteria</taxon>
        <taxon>environmental samples</taxon>
    </lineage>
</organism>
<protein>
    <submittedName>
        <fullName evidence="1">Putative Rossmann fold nucleotide-binding protein</fullName>
    </submittedName>
</protein>